<evidence type="ECO:0000256" key="2">
    <source>
        <dbReference type="ARBA" id="ARBA00022723"/>
    </source>
</evidence>
<dbReference type="GO" id="GO:0046872">
    <property type="term" value="F:metal ion binding"/>
    <property type="evidence" value="ECO:0007669"/>
    <property type="project" value="UniProtKB-KW"/>
</dbReference>
<evidence type="ECO:0000256" key="1">
    <source>
        <dbReference type="ARBA" id="ARBA00022714"/>
    </source>
</evidence>
<evidence type="ECO:0000313" key="7">
    <source>
        <dbReference type="Proteomes" id="UP000248330"/>
    </source>
</evidence>
<name>A0A318EEX5_9GAMM</name>
<keyword evidence="3" id="KW-0408">Iron</keyword>
<dbReference type="GO" id="GO:0051537">
    <property type="term" value="F:2 iron, 2 sulfur cluster binding"/>
    <property type="evidence" value="ECO:0007669"/>
    <property type="project" value="UniProtKB-KW"/>
</dbReference>
<dbReference type="OrthoDB" id="9800167at2"/>
<evidence type="ECO:0000256" key="3">
    <source>
        <dbReference type="ARBA" id="ARBA00023004"/>
    </source>
</evidence>
<keyword evidence="7" id="KW-1185">Reference proteome</keyword>
<keyword evidence="1" id="KW-0001">2Fe-2S</keyword>
<reference evidence="6 7" key="1">
    <citation type="submission" date="2018-04" db="EMBL/GenBank/DDBJ databases">
        <title>Genomic Encyclopedia of Type Strains, Phase IV (KMG-IV): sequencing the most valuable type-strain genomes for metagenomic binning, comparative biology and taxonomic classification.</title>
        <authorList>
            <person name="Goeker M."/>
        </authorList>
    </citation>
    <scope>NUCLEOTIDE SEQUENCE [LARGE SCALE GENOMIC DNA]</scope>
    <source>
        <strain evidence="6 7">DSM 104150</strain>
    </source>
</reference>
<comment type="caution">
    <text evidence="6">The sequence shown here is derived from an EMBL/GenBank/DDBJ whole genome shotgun (WGS) entry which is preliminary data.</text>
</comment>
<dbReference type="Proteomes" id="UP000248330">
    <property type="component" value="Unassembled WGS sequence"/>
</dbReference>
<dbReference type="SUPFAM" id="SSF50022">
    <property type="entry name" value="ISP domain"/>
    <property type="match status" value="1"/>
</dbReference>
<keyword evidence="4" id="KW-0411">Iron-sulfur</keyword>
<dbReference type="GO" id="GO:0051213">
    <property type="term" value="F:dioxygenase activity"/>
    <property type="evidence" value="ECO:0007669"/>
    <property type="project" value="UniProtKB-KW"/>
</dbReference>
<keyword evidence="6" id="KW-0560">Oxidoreductase</keyword>
<dbReference type="Gene3D" id="2.102.10.10">
    <property type="entry name" value="Rieske [2Fe-2S] iron-sulphur domain"/>
    <property type="match status" value="1"/>
</dbReference>
<accession>A0A318EEX5</accession>
<dbReference type="EMBL" id="QICN01000001">
    <property type="protein sequence ID" value="PXV71339.1"/>
    <property type="molecule type" value="Genomic_DNA"/>
</dbReference>
<keyword evidence="2" id="KW-0479">Metal-binding</keyword>
<dbReference type="AlphaFoldDB" id="A0A318EEX5"/>
<dbReference type="PANTHER" id="PTHR21496:SF23">
    <property type="entry name" value="3-PHENYLPROPIONATE_CINNAMIC ACID DIOXYGENASE FERREDOXIN SUBUNIT"/>
    <property type="match status" value="1"/>
</dbReference>
<protein>
    <submittedName>
        <fullName evidence="6">3-phenylpropionate/trans-cinnamate dioxygenase ferredoxin subunit</fullName>
    </submittedName>
</protein>
<keyword evidence="6" id="KW-0223">Dioxygenase</keyword>
<evidence type="ECO:0000313" key="6">
    <source>
        <dbReference type="EMBL" id="PXV71339.1"/>
    </source>
</evidence>
<organism evidence="6 7">
    <name type="scientific">Sinimarinibacterium flocculans</name>
    <dbReference type="NCBI Taxonomy" id="985250"/>
    <lineage>
        <taxon>Bacteria</taxon>
        <taxon>Pseudomonadati</taxon>
        <taxon>Pseudomonadota</taxon>
        <taxon>Gammaproteobacteria</taxon>
        <taxon>Nevskiales</taxon>
        <taxon>Nevskiaceae</taxon>
        <taxon>Sinimarinibacterium</taxon>
    </lineage>
</organism>
<proteinExistence type="predicted"/>
<sequence length="113" mass="12496">MTDQTEPAPSAEGAYTRFCAVTELPPESKKAVRIGSHWILVCHTEGRYYAVSNICSHATRPLMMGRVRHCTITCPVHGARFNLESGAALNLPATKPIATYPVRIVDDWIEVML</sequence>
<dbReference type="RefSeq" id="WP_110263462.1">
    <property type="nucleotide sequence ID" value="NZ_CAKZQT010000007.1"/>
</dbReference>
<dbReference type="InterPro" id="IPR036922">
    <property type="entry name" value="Rieske_2Fe-2S_sf"/>
</dbReference>
<evidence type="ECO:0000259" key="5">
    <source>
        <dbReference type="PROSITE" id="PS51296"/>
    </source>
</evidence>
<dbReference type="PANTHER" id="PTHR21496">
    <property type="entry name" value="FERREDOXIN-RELATED"/>
    <property type="match status" value="1"/>
</dbReference>
<gene>
    <name evidence="6" type="ORF">C8D93_101384</name>
</gene>
<dbReference type="InterPro" id="IPR017941">
    <property type="entry name" value="Rieske_2Fe-2S"/>
</dbReference>
<dbReference type="CDD" id="cd03528">
    <property type="entry name" value="Rieske_RO_ferredoxin"/>
    <property type="match status" value="1"/>
</dbReference>
<dbReference type="Pfam" id="PF00355">
    <property type="entry name" value="Rieske"/>
    <property type="match status" value="1"/>
</dbReference>
<dbReference type="PROSITE" id="PS51296">
    <property type="entry name" value="RIESKE"/>
    <property type="match status" value="1"/>
</dbReference>
<feature type="domain" description="Rieske" evidence="5">
    <location>
        <begin position="16"/>
        <end position="111"/>
    </location>
</feature>
<evidence type="ECO:0000256" key="4">
    <source>
        <dbReference type="ARBA" id="ARBA00023014"/>
    </source>
</evidence>